<dbReference type="GO" id="GO:0030145">
    <property type="term" value="F:manganese ion binding"/>
    <property type="evidence" value="ECO:0007669"/>
    <property type="project" value="TreeGrafter"/>
</dbReference>
<accession>A0AAD5DVM9</accession>
<dbReference type="SUPFAM" id="SSF56300">
    <property type="entry name" value="Metallo-dependent phosphatases"/>
    <property type="match status" value="1"/>
</dbReference>
<gene>
    <name evidence="2" type="ORF">COHA_001871</name>
</gene>
<dbReference type="PANTHER" id="PTHR16509:SF8">
    <property type="entry name" value="MANGANESE-DEPENDENT ADP-RIBOSE_CDP-ALCOHOL DIPHOSPHATASE"/>
    <property type="match status" value="1"/>
</dbReference>
<evidence type="ECO:0000313" key="2">
    <source>
        <dbReference type="EMBL" id="KAI7844512.1"/>
    </source>
</evidence>
<dbReference type="InterPro" id="IPR029052">
    <property type="entry name" value="Metallo-depent_PP-like"/>
</dbReference>
<dbReference type="EMBL" id="JADXDR010000027">
    <property type="protein sequence ID" value="KAI7844512.1"/>
    <property type="molecule type" value="Genomic_DNA"/>
</dbReference>
<evidence type="ECO:0000313" key="3">
    <source>
        <dbReference type="Proteomes" id="UP001205105"/>
    </source>
</evidence>
<dbReference type="GO" id="GO:0008663">
    <property type="term" value="F:2',3'-cyclic-nucleotide 2'-phosphodiesterase activity"/>
    <property type="evidence" value="ECO:0007669"/>
    <property type="project" value="TreeGrafter"/>
</dbReference>
<dbReference type="Proteomes" id="UP001205105">
    <property type="component" value="Unassembled WGS sequence"/>
</dbReference>
<feature type="domain" description="Calcineurin-like phosphoesterase" evidence="1">
    <location>
        <begin position="21"/>
        <end position="227"/>
    </location>
</feature>
<dbReference type="AlphaFoldDB" id="A0AAD5DVM9"/>
<evidence type="ECO:0000259" key="1">
    <source>
        <dbReference type="Pfam" id="PF00149"/>
    </source>
</evidence>
<organism evidence="2 3">
    <name type="scientific">Chlorella ohadii</name>
    <dbReference type="NCBI Taxonomy" id="2649997"/>
    <lineage>
        <taxon>Eukaryota</taxon>
        <taxon>Viridiplantae</taxon>
        <taxon>Chlorophyta</taxon>
        <taxon>core chlorophytes</taxon>
        <taxon>Trebouxiophyceae</taxon>
        <taxon>Chlorellales</taxon>
        <taxon>Chlorellaceae</taxon>
        <taxon>Chlorella clade</taxon>
        <taxon>Chlorella</taxon>
    </lineage>
</organism>
<dbReference type="InterPro" id="IPR004843">
    <property type="entry name" value="Calcineurin-like_PHP"/>
</dbReference>
<name>A0AAD5DVM9_9CHLO</name>
<dbReference type="GO" id="GO:0047631">
    <property type="term" value="F:ADP-ribose diphosphatase activity"/>
    <property type="evidence" value="ECO:0007669"/>
    <property type="project" value="TreeGrafter"/>
</dbReference>
<dbReference type="GO" id="GO:0047734">
    <property type="term" value="F:CDP-glycerol diphosphatase activity"/>
    <property type="evidence" value="ECO:0007669"/>
    <property type="project" value="TreeGrafter"/>
</dbReference>
<dbReference type="Pfam" id="PF00149">
    <property type="entry name" value="Metallophos"/>
    <property type="match status" value="1"/>
</dbReference>
<dbReference type="PANTHER" id="PTHR16509">
    <property type="match status" value="1"/>
</dbReference>
<keyword evidence="3" id="KW-1185">Reference proteome</keyword>
<protein>
    <recommendedName>
        <fullName evidence="1">Calcineurin-like phosphoesterase domain-containing protein</fullName>
    </recommendedName>
</protein>
<comment type="caution">
    <text evidence="2">The sequence shown here is derived from an EMBL/GenBank/DDBJ whole genome shotgun (WGS) entry which is preliminary data.</text>
</comment>
<dbReference type="Gene3D" id="3.60.21.10">
    <property type="match status" value="1"/>
</dbReference>
<proteinExistence type="predicted"/>
<reference evidence="2" key="1">
    <citation type="submission" date="2020-11" db="EMBL/GenBank/DDBJ databases">
        <title>Chlorella ohadii genome sequencing and assembly.</title>
        <authorList>
            <person name="Murik O."/>
            <person name="Treves H."/>
            <person name="Kedem I."/>
            <person name="Shotland Y."/>
            <person name="Kaplan A."/>
        </authorList>
    </citation>
    <scope>NUCLEOTIDE SEQUENCE</scope>
    <source>
        <strain evidence="2">1</strain>
    </source>
</reference>
<sequence length="279" mass="30395">MATTEAPLFAFGRYREVPGKLRQALQALRVHEPRLTAVLHLGDIVNGNPAGQAQCDQEFELVASIFDAELGSEVPAIHVIGNHCLSVPRAHLLQRLRIPDTCYYSRSLVPGWQLIVLDTTEMSGHSDYPPESEQYQEAQEFMAAHSMAEHPQMSSWNGGITRRQLAWLQAQLGAAEAAGERVIVAAHHQVGQGAVRATHSAWNRDAIQAALLASPAFRLFLAGHDHMGGYACIEGRHFITLEALLEAPEGGNAYGVVEVRPSEIRIMGTGGVTSRRLAV</sequence>